<evidence type="ECO:0000259" key="1">
    <source>
        <dbReference type="Pfam" id="PF02371"/>
    </source>
</evidence>
<keyword evidence="3" id="KW-1185">Reference proteome</keyword>
<dbReference type="Proteomes" id="UP001589733">
    <property type="component" value="Unassembled WGS sequence"/>
</dbReference>
<dbReference type="RefSeq" id="WP_380007996.1">
    <property type="nucleotide sequence ID" value="NZ_JBHLYR010000026.1"/>
</dbReference>
<dbReference type="InterPro" id="IPR003346">
    <property type="entry name" value="Transposase_20"/>
</dbReference>
<protein>
    <submittedName>
        <fullName evidence="2">Transposase</fullName>
    </submittedName>
</protein>
<proteinExistence type="predicted"/>
<sequence length="54" mass="5590">MGVLVSVPGVGSLTAVTLLTETMSLGDRQHSDRWAAFAGLSPRPCQSGNCTGRT</sequence>
<comment type="caution">
    <text evidence="2">The sequence shown here is derived from an EMBL/GenBank/DDBJ whole genome shotgun (WGS) entry which is preliminary data.</text>
</comment>
<gene>
    <name evidence="2" type="ORF">ACFFLM_08250</name>
</gene>
<feature type="domain" description="Transposase IS116/IS110/IS902 C-terminal" evidence="1">
    <location>
        <begin position="3"/>
        <end position="52"/>
    </location>
</feature>
<evidence type="ECO:0000313" key="2">
    <source>
        <dbReference type="EMBL" id="MFB9991950.1"/>
    </source>
</evidence>
<dbReference type="Pfam" id="PF02371">
    <property type="entry name" value="Transposase_20"/>
    <property type="match status" value="1"/>
</dbReference>
<reference evidence="2 3" key="1">
    <citation type="submission" date="2024-09" db="EMBL/GenBank/DDBJ databases">
        <authorList>
            <person name="Sun Q."/>
            <person name="Mori K."/>
        </authorList>
    </citation>
    <scope>NUCLEOTIDE SEQUENCE [LARGE SCALE GENOMIC DNA]</scope>
    <source>
        <strain evidence="2 3">JCM 13503</strain>
    </source>
</reference>
<evidence type="ECO:0000313" key="3">
    <source>
        <dbReference type="Proteomes" id="UP001589733"/>
    </source>
</evidence>
<name>A0ABV6AWR5_9DEIO</name>
<dbReference type="EMBL" id="JBHLYR010000026">
    <property type="protein sequence ID" value="MFB9991950.1"/>
    <property type="molecule type" value="Genomic_DNA"/>
</dbReference>
<accession>A0ABV6AWR5</accession>
<organism evidence="2 3">
    <name type="scientific">Deinococcus oregonensis</name>
    <dbReference type="NCBI Taxonomy" id="1805970"/>
    <lineage>
        <taxon>Bacteria</taxon>
        <taxon>Thermotogati</taxon>
        <taxon>Deinococcota</taxon>
        <taxon>Deinococci</taxon>
        <taxon>Deinococcales</taxon>
        <taxon>Deinococcaceae</taxon>
        <taxon>Deinococcus</taxon>
    </lineage>
</organism>